<evidence type="ECO:0000313" key="6">
    <source>
        <dbReference type="EMBL" id="KAA8709681.1"/>
    </source>
</evidence>
<organism evidence="6 7">
    <name type="scientific">Helicobacter canis</name>
    <dbReference type="NCBI Taxonomy" id="29419"/>
    <lineage>
        <taxon>Bacteria</taxon>
        <taxon>Pseudomonadati</taxon>
        <taxon>Campylobacterota</taxon>
        <taxon>Epsilonproteobacteria</taxon>
        <taxon>Campylobacterales</taxon>
        <taxon>Helicobacteraceae</taxon>
        <taxon>Helicobacter</taxon>
    </lineage>
</organism>
<feature type="domain" description="Alanine racemase N-terminal" evidence="5">
    <location>
        <begin position="30"/>
        <end position="260"/>
    </location>
</feature>
<comment type="caution">
    <text evidence="6">The sequence shown here is derived from an EMBL/GenBank/DDBJ whole genome shotgun (WGS) entry which is preliminary data.</text>
</comment>
<comment type="similarity">
    <text evidence="2 4">Belongs to the pyridoxal phosphate-binding protein YggS/PROSC family.</text>
</comment>
<evidence type="ECO:0000313" key="7">
    <source>
        <dbReference type="Proteomes" id="UP000323707"/>
    </source>
</evidence>
<dbReference type="AlphaFoldDB" id="A0A5M9QNA6"/>
<dbReference type="SUPFAM" id="SSF51419">
    <property type="entry name" value="PLP-binding barrel"/>
    <property type="match status" value="1"/>
</dbReference>
<dbReference type="Proteomes" id="UP000323707">
    <property type="component" value="Unassembled WGS sequence"/>
</dbReference>
<gene>
    <name evidence="6" type="ORF">F4V45_04805</name>
</gene>
<proteinExistence type="inferred from homology"/>
<evidence type="ECO:0000259" key="5">
    <source>
        <dbReference type="Pfam" id="PF01168"/>
    </source>
</evidence>
<evidence type="ECO:0000256" key="3">
    <source>
        <dbReference type="PIRSR" id="PIRSR004848-1"/>
    </source>
</evidence>
<dbReference type="PROSITE" id="PS01211">
    <property type="entry name" value="UPF0001"/>
    <property type="match status" value="1"/>
</dbReference>
<comment type="function">
    <text evidence="2">Pyridoxal 5'-phosphate (PLP)-binding protein, which is involved in PLP homeostasis.</text>
</comment>
<dbReference type="PIRSF" id="PIRSF004848">
    <property type="entry name" value="YBL036c_PLPDEIII"/>
    <property type="match status" value="1"/>
</dbReference>
<comment type="cofactor">
    <cofactor evidence="3">
        <name>pyridoxal 5'-phosphate</name>
        <dbReference type="ChEBI" id="CHEBI:597326"/>
    </cofactor>
</comment>
<evidence type="ECO:0000256" key="2">
    <source>
        <dbReference type="HAMAP-Rule" id="MF_02087"/>
    </source>
</evidence>
<dbReference type="CDD" id="cd00635">
    <property type="entry name" value="PLPDE_III_YBL036c_like"/>
    <property type="match status" value="1"/>
</dbReference>
<feature type="modified residue" description="N6-(pyridoxal phosphate)lysine" evidence="2 3">
    <location>
        <position position="53"/>
    </location>
</feature>
<evidence type="ECO:0000256" key="4">
    <source>
        <dbReference type="RuleBase" id="RU004514"/>
    </source>
</evidence>
<sequence>MDKHTQNTQERARQTRIASDLALITRQIDAATERYQAKAGITGHKVTLVAVSKYQDVESMCALYLAGQRAFGENRVQDLRQKASELERLLAQPPYQVTLKPQAPQTPIEWHFIGTLQRNKINHLLALSPTLIHSIDSIELALSLDERCKAQGRIQPALLQVNAANEPSKHGFSLESTCDAFAHIRARTSHLHLQGLMTIGAHTQDISAVVESFARTKALYDTLRAAYSDVETLSMGMSGDFMHAIMQGANMVRIGSALFKG</sequence>
<protein>
    <recommendedName>
        <fullName evidence="2">Pyridoxal phosphate homeostasis protein</fullName>
        <shortName evidence="2">PLP homeostasis protein</shortName>
    </recommendedName>
</protein>
<dbReference type="Gene3D" id="3.20.20.10">
    <property type="entry name" value="Alanine racemase"/>
    <property type="match status" value="1"/>
</dbReference>
<dbReference type="HAMAP" id="MF_02087">
    <property type="entry name" value="PLP_homeostasis"/>
    <property type="match status" value="1"/>
</dbReference>
<dbReference type="InterPro" id="IPR001608">
    <property type="entry name" value="Ala_racemase_N"/>
</dbReference>
<dbReference type="GO" id="GO:0030170">
    <property type="term" value="F:pyridoxal phosphate binding"/>
    <property type="evidence" value="ECO:0007669"/>
    <property type="project" value="UniProtKB-UniRule"/>
</dbReference>
<dbReference type="InterPro" id="IPR011078">
    <property type="entry name" value="PyrdxlP_homeostasis"/>
</dbReference>
<dbReference type="PANTHER" id="PTHR10146:SF14">
    <property type="entry name" value="PYRIDOXAL PHOSPHATE HOMEOSTASIS PROTEIN"/>
    <property type="match status" value="1"/>
</dbReference>
<evidence type="ECO:0000256" key="1">
    <source>
        <dbReference type="ARBA" id="ARBA00022898"/>
    </source>
</evidence>
<reference evidence="6 7" key="1">
    <citation type="submission" date="2019-09" db="EMBL/GenBank/DDBJ databases">
        <title>Draft genome sequence of various Type strains from the CCUG.</title>
        <authorList>
            <person name="Pineiro-Iglesias B."/>
            <person name="Tunovic T."/>
            <person name="Unosson C."/>
            <person name="Inganas E."/>
            <person name="Ohlen M."/>
            <person name="Cardew S."/>
            <person name="Jensie-Markopoulos S."/>
            <person name="Salva-Serra F."/>
            <person name="Jaen-Luchoro D."/>
            <person name="Karlsson R."/>
            <person name="Svensson-Stadler L."/>
            <person name="Chun J."/>
            <person name="Moore E."/>
        </authorList>
    </citation>
    <scope>NUCLEOTIDE SEQUENCE [LARGE SCALE GENOMIC DNA]</scope>
    <source>
        <strain evidence="6 7">CCUG 32756T</strain>
    </source>
</reference>
<dbReference type="InterPro" id="IPR029066">
    <property type="entry name" value="PLP-binding_barrel"/>
</dbReference>
<name>A0A5M9QNA6_9HELI</name>
<dbReference type="RefSeq" id="WP_150337372.1">
    <property type="nucleotide sequence ID" value="NZ_JAERIX010000046.1"/>
</dbReference>
<dbReference type="PANTHER" id="PTHR10146">
    <property type="entry name" value="PROLINE SYNTHETASE CO-TRANSCRIBED BACTERIAL HOMOLOG PROTEIN"/>
    <property type="match status" value="1"/>
</dbReference>
<dbReference type="NCBIfam" id="TIGR00044">
    <property type="entry name" value="YggS family pyridoxal phosphate-dependent enzyme"/>
    <property type="match status" value="1"/>
</dbReference>
<keyword evidence="1 2" id="KW-0663">Pyridoxal phosphate</keyword>
<dbReference type="EMBL" id="VXKE01000014">
    <property type="protein sequence ID" value="KAA8709681.1"/>
    <property type="molecule type" value="Genomic_DNA"/>
</dbReference>
<dbReference type="Pfam" id="PF01168">
    <property type="entry name" value="Ala_racemase_N"/>
    <property type="match status" value="1"/>
</dbReference>
<accession>A0A5M9QNA6</accession>
<dbReference type="FunFam" id="3.20.20.10:FF:000018">
    <property type="entry name" value="Pyridoxal phosphate homeostasis protein"/>
    <property type="match status" value="1"/>
</dbReference>